<dbReference type="AlphaFoldDB" id="L0HBX2"/>
<protein>
    <recommendedName>
        <fullName evidence="2">YdbS-like PH domain-containing protein</fullName>
    </recommendedName>
</protein>
<evidence type="ECO:0000259" key="2">
    <source>
        <dbReference type="Pfam" id="PF03703"/>
    </source>
</evidence>
<dbReference type="Proteomes" id="UP000010824">
    <property type="component" value="Chromosome"/>
</dbReference>
<dbReference type="PANTHER" id="PTHR34473:SF2">
    <property type="entry name" value="UPF0699 TRANSMEMBRANE PROTEIN YDBT"/>
    <property type="match status" value="1"/>
</dbReference>
<feature type="domain" description="YdbS-like PH" evidence="2">
    <location>
        <begin position="77"/>
        <end position="157"/>
    </location>
</feature>
<evidence type="ECO:0000313" key="4">
    <source>
        <dbReference type="Proteomes" id="UP000010824"/>
    </source>
</evidence>
<dbReference type="KEGG" id="mfo:Metfor_1178"/>
<reference evidence="4" key="1">
    <citation type="submission" date="2011-12" db="EMBL/GenBank/DDBJ databases">
        <title>Complete sequence of Methanoregula formicicum SMSP.</title>
        <authorList>
            <person name="Lucas S."/>
            <person name="Han J."/>
            <person name="Lapidus A."/>
            <person name="Cheng J.-F."/>
            <person name="Goodwin L."/>
            <person name="Pitluck S."/>
            <person name="Peters L."/>
            <person name="Ovchinnikova G."/>
            <person name="Teshima H."/>
            <person name="Detter J.C."/>
            <person name="Han C."/>
            <person name="Tapia R."/>
            <person name="Land M."/>
            <person name="Hauser L."/>
            <person name="Kyrpides N."/>
            <person name="Ivanova N."/>
            <person name="Pagani I."/>
            <person name="Imachi H."/>
            <person name="Tamaki H."/>
            <person name="Sekiguchi Y."/>
            <person name="Kamagata Y."/>
            <person name="Cadillo-Quiroz H."/>
            <person name="Zinder S."/>
            <person name="Liu W.-T."/>
            <person name="Woyke T."/>
        </authorList>
    </citation>
    <scope>NUCLEOTIDE SEQUENCE [LARGE SCALE GENOMIC DNA]</scope>
    <source>
        <strain evidence="4">DSM 22288 / NBRC 105244 / SMSP</strain>
    </source>
</reference>
<proteinExistence type="predicted"/>
<feature type="transmembrane region" description="Helical" evidence="1">
    <location>
        <begin position="20"/>
        <end position="40"/>
    </location>
</feature>
<dbReference type="InterPro" id="IPR005182">
    <property type="entry name" value="YdbS-like_PH"/>
</dbReference>
<accession>L0HBX2</accession>
<name>L0HBX2_METFS</name>
<dbReference type="OrthoDB" id="301911at2157"/>
<dbReference type="RefSeq" id="WP_015285185.1">
    <property type="nucleotide sequence ID" value="NC_019943.1"/>
</dbReference>
<sequence>MTAPDQFPQKVPFKPSPAFVPWFIIDFLLLLGLIAIFTVLPMFMAAGPEIDGIVTGVVIAGLLLIAVLFIVWTRLYYTTMEYELHEDELRWRRGVWFRTTGIVPYNRITNLDLRQGPVMRWLRISTISIQTAGYSGQAVPEIRIEAIEQAEELREILRRYVRACSARSDGTGTGASVPPVAESPVATTGTSILILDELKKIRQLLEQQKK</sequence>
<feature type="transmembrane region" description="Helical" evidence="1">
    <location>
        <begin position="52"/>
        <end position="72"/>
    </location>
</feature>
<reference evidence="3 4" key="2">
    <citation type="journal article" date="2014" name="Genome Announc.">
        <title>Complete Genome Sequence of Methanoregula formicica SMSPT, a Mesophilic Hydrogenotrophic Methanogen Isolated from a Methanogenic Upflow Anaerobic Sludge Blanket Reactor.</title>
        <authorList>
            <person name="Yamamoto K."/>
            <person name="Tamaki H."/>
            <person name="Cadillo-Quiroz H."/>
            <person name="Imachi H."/>
            <person name="Kyrpides N."/>
            <person name="Woyke T."/>
            <person name="Goodwin L."/>
            <person name="Zinder S.H."/>
            <person name="Kamagata Y."/>
            <person name="Liu W.T."/>
        </authorList>
    </citation>
    <scope>NUCLEOTIDE SEQUENCE [LARGE SCALE GENOMIC DNA]</scope>
    <source>
        <strain evidence="4">DSM 22288 / NBRC 105244 / SMSP</strain>
    </source>
</reference>
<keyword evidence="1" id="KW-0812">Transmembrane</keyword>
<keyword evidence="1" id="KW-0472">Membrane</keyword>
<evidence type="ECO:0000313" key="3">
    <source>
        <dbReference type="EMBL" id="AGB02222.1"/>
    </source>
</evidence>
<dbReference type="STRING" id="593750.Metfor_1178"/>
<organism evidence="3 4">
    <name type="scientific">Methanoregula formicica (strain DSM 22288 / NBRC 105244 / SMSP)</name>
    <dbReference type="NCBI Taxonomy" id="593750"/>
    <lineage>
        <taxon>Archaea</taxon>
        <taxon>Methanobacteriati</taxon>
        <taxon>Methanobacteriota</taxon>
        <taxon>Stenosarchaea group</taxon>
        <taxon>Methanomicrobia</taxon>
        <taxon>Methanomicrobiales</taxon>
        <taxon>Methanoregulaceae</taxon>
        <taxon>Methanoregula</taxon>
    </lineage>
</organism>
<evidence type="ECO:0000256" key="1">
    <source>
        <dbReference type="SAM" id="Phobius"/>
    </source>
</evidence>
<dbReference type="GeneID" id="24796249"/>
<dbReference type="InParanoid" id="L0HBX2"/>
<dbReference type="PANTHER" id="PTHR34473">
    <property type="entry name" value="UPF0699 TRANSMEMBRANE PROTEIN YDBS"/>
    <property type="match status" value="1"/>
</dbReference>
<dbReference type="HOGENOM" id="CLU_113593_0_0_2"/>
<keyword evidence="1" id="KW-1133">Transmembrane helix</keyword>
<keyword evidence="4" id="KW-1185">Reference proteome</keyword>
<gene>
    <name evidence="3" type="ordered locus">Metfor_1178</name>
</gene>
<dbReference type="EMBL" id="CP003167">
    <property type="protein sequence ID" value="AGB02222.1"/>
    <property type="molecule type" value="Genomic_DNA"/>
</dbReference>
<dbReference type="eggNOG" id="arCOG04619">
    <property type="taxonomic scope" value="Archaea"/>
</dbReference>
<dbReference type="Pfam" id="PF03703">
    <property type="entry name" value="bPH_2"/>
    <property type="match status" value="1"/>
</dbReference>